<organism evidence="1 2">
    <name type="scientific">Hyalomma asiaticum</name>
    <name type="common">Tick</name>
    <dbReference type="NCBI Taxonomy" id="266040"/>
    <lineage>
        <taxon>Eukaryota</taxon>
        <taxon>Metazoa</taxon>
        <taxon>Ecdysozoa</taxon>
        <taxon>Arthropoda</taxon>
        <taxon>Chelicerata</taxon>
        <taxon>Arachnida</taxon>
        <taxon>Acari</taxon>
        <taxon>Parasitiformes</taxon>
        <taxon>Ixodida</taxon>
        <taxon>Ixodoidea</taxon>
        <taxon>Ixodidae</taxon>
        <taxon>Hyalomminae</taxon>
        <taxon>Hyalomma</taxon>
    </lineage>
</organism>
<proteinExistence type="predicted"/>
<protein>
    <submittedName>
        <fullName evidence="1">Uncharacterized protein</fullName>
    </submittedName>
</protein>
<dbReference type="EMBL" id="CM023486">
    <property type="protein sequence ID" value="KAH6927522.1"/>
    <property type="molecule type" value="Genomic_DNA"/>
</dbReference>
<sequence length="164" mass="18389">MGHDTRCDCFPKVIRGRVAGFVVMATYKLVVPRDYGCIVLVGVGSTLVNAWLSFRVGRARKRYGVKYPTMYSDDNVVFNCIQRSHQNFLEAYPQFLMTLFIGGIEFPRVAAGAGMVYLLGRIAYAIGYSTGDPSKRMRGGFLYFGELTLLGLTVRQGLRMLEYV</sequence>
<keyword evidence="2" id="KW-1185">Reference proteome</keyword>
<accession>A0ACB7S0D5</accession>
<gene>
    <name evidence="1" type="ORF">HPB50_005188</name>
</gene>
<name>A0ACB7S0D5_HYAAI</name>
<dbReference type="Proteomes" id="UP000821845">
    <property type="component" value="Chromosome 6"/>
</dbReference>
<evidence type="ECO:0000313" key="1">
    <source>
        <dbReference type="EMBL" id="KAH6927522.1"/>
    </source>
</evidence>
<comment type="caution">
    <text evidence="1">The sequence shown here is derived from an EMBL/GenBank/DDBJ whole genome shotgun (WGS) entry which is preliminary data.</text>
</comment>
<reference evidence="1" key="1">
    <citation type="submission" date="2020-05" db="EMBL/GenBank/DDBJ databases">
        <title>Large-scale comparative analyses of tick genomes elucidate their genetic diversity and vector capacities.</title>
        <authorList>
            <person name="Jia N."/>
            <person name="Wang J."/>
            <person name="Shi W."/>
            <person name="Du L."/>
            <person name="Sun Y."/>
            <person name="Zhan W."/>
            <person name="Jiang J."/>
            <person name="Wang Q."/>
            <person name="Zhang B."/>
            <person name="Ji P."/>
            <person name="Sakyi L.B."/>
            <person name="Cui X."/>
            <person name="Yuan T."/>
            <person name="Jiang B."/>
            <person name="Yang W."/>
            <person name="Lam T.T.-Y."/>
            <person name="Chang Q."/>
            <person name="Ding S."/>
            <person name="Wang X."/>
            <person name="Zhu J."/>
            <person name="Ruan X."/>
            <person name="Zhao L."/>
            <person name="Wei J."/>
            <person name="Que T."/>
            <person name="Du C."/>
            <person name="Cheng J."/>
            <person name="Dai P."/>
            <person name="Han X."/>
            <person name="Huang E."/>
            <person name="Gao Y."/>
            <person name="Liu J."/>
            <person name="Shao H."/>
            <person name="Ye R."/>
            <person name="Li L."/>
            <person name="Wei W."/>
            <person name="Wang X."/>
            <person name="Wang C."/>
            <person name="Yang T."/>
            <person name="Huo Q."/>
            <person name="Li W."/>
            <person name="Guo W."/>
            <person name="Chen H."/>
            <person name="Zhou L."/>
            <person name="Ni X."/>
            <person name="Tian J."/>
            <person name="Zhou Y."/>
            <person name="Sheng Y."/>
            <person name="Liu T."/>
            <person name="Pan Y."/>
            <person name="Xia L."/>
            <person name="Li J."/>
            <person name="Zhao F."/>
            <person name="Cao W."/>
        </authorList>
    </citation>
    <scope>NUCLEOTIDE SEQUENCE</scope>
    <source>
        <strain evidence="1">Hyas-2018</strain>
    </source>
</reference>
<evidence type="ECO:0000313" key="2">
    <source>
        <dbReference type="Proteomes" id="UP000821845"/>
    </source>
</evidence>